<dbReference type="Proteomes" id="UP000256779">
    <property type="component" value="Unassembled WGS sequence"/>
</dbReference>
<reference evidence="1 2" key="1">
    <citation type="submission" date="2018-07" db="EMBL/GenBank/DDBJ databases">
        <title>Genomic Encyclopedia of Type Strains, Phase IV (KMG-IV): sequencing the most valuable type-strain genomes for metagenomic binning, comparative biology and taxonomic classification.</title>
        <authorList>
            <person name="Goeker M."/>
        </authorList>
    </citation>
    <scope>NUCLEOTIDE SEQUENCE [LARGE SCALE GENOMIC DNA]</scope>
    <source>
        <strain evidence="1 2">DSM 4134</strain>
    </source>
</reference>
<organism evidence="1 2">
    <name type="scientific">Marinoscillum furvescens DSM 4134</name>
    <dbReference type="NCBI Taxonomy" id="1122208"/>
    <lineage>
        <taxon>Bacteria</taxon>
        <taxon>Pseudomonadati</taxon>
        <taxon>Bacteroidota</taxon>
        <taxon>Cytophagia</taxon>
        <taxon>Cytophagales</taxon>
        <taxon>Reichenbachiellaceae</taxon>
        <taxon>Marinoscillum</taxon>
    </lineage>
</organism>
<comment type="caution">
    <text evidence="1">The sequence shown here is derived from an EMBL/GenBank/DDBJ whole genome shotgun (WGS) entry which is preliminary data.</text>
</comment>
<dbReference type="AlphaFoldDB" id="A0A3D9L5H0"/>
<dbReference type="Pfam" id="PF11751">
    <property type="entry name" value="PorP_SprF"/>
    <property type="match status" value="1"/>
</dbReference>
<sequence>MLALAAVSWEVQAQDIRFTQFYQAPIYLNPAFTGATGMARVGTNYRKQGSANESSFKTHSAYADYYFKDFYASAGVLLLSDQDEFNGFFTRTVALPISYDFSVTKNITVKPALQGSFSQQGIDFSHFLFSDQIDNEGNVSGGSNEPLAVNDQISYYDVAFGVLTFGKQWWFGYGMHNLLQNNVSFVEGGEATLPIRYSVHGGYTIKLDKTRRKSAPVKTMMPTFSYISQGGFSQLDAGVIFQLEPLIFGALYRGIPNPTYDGDYSAISWVVGVSKFDISVGYSYDMPLDNATQPGGIHEISLTFLFDPTDPNATPRSAKRLKCPLPY</sequence>
<gene>
    <name evidence="1" type="ORF">C7460_104272</name>
</gene>
<dbReference type="InterPro" id="IPR019861">
    <property type="entry name" value="PorP/SprF_Bacteroidetes"/>
</dbReference>
<proteinExistence type="predicted"/>
<keyword evidence="2" id="KW-1185">Reference proteome</keyword>
<protein>
    <submittedName>
        <fullName evidence="1">Type IX secretion system PorP/SprF family membrane protein</fullName>
    </submittedName>
</protein>
<evidence type="ECO:0000313" key="2">
    <source>
        <dbReference type="Proteomes" id="UP000256779"/>
    </source>
</evidence>
<evidence type="ECO:0000313" key="1">
    <source>
        <dbReference type="EMBL" id="REE01252.1"/>
    </source>
</evidence>
<accession>A0A3D9L5H0</accession>
<dbReference type="NCBIfam" id="TIGR03519">
    <property type="entry name" value="T9SS_PorP_fam"/>
    <property type="match status" value="1"/>
</dbReference>
<dbReference type="EMBL" id="QREG01000004">
    <property type="protein sequence ID" value="REE01252.1"/>
    <property type="molecule type" value="Genomic_DNA"/>
</dbReference>
<name>A0A3D9L5H0_MARFU</name>